<gene>
    <name evidence="1" type="ORF">METZ01_LOCUS442396</name>
</gene>
<feature type="non-terminal residue" evidence="1">
    <location>
        <position position="260"/>
    </location>
</feature>
<dbReference type="EMBL" id="UINC01180379">
    <property type="protein sequence ID" value="SVD89542.1"/>
    <property type="molecule type" value="Genomic_DNA"/>
</dbReference>
<name>A0A382Z206_9ZZZZ</name>
<sequence>YYSWLKHHPLRQEVEVNMFVTPNDFLPNYGDTNMAYYRIGTVNKSGDLIFSDFSFVWSIFDNISLTSYLKHTLQMNSVLYSSFVRMREGLRETKPAQNTSSSRVFSDVLIKPIKDCTRINNYDDIVDRTRAHVRLSFEPNCWDEELREHVDSGIEELLKTIKILKEVEGSLRIFVAPPTFAFGDEGIYLKTRDMFKMSHNAAITTEPLVKYLTIALKDSSTEVISLEKVIREAKMTNKKKFFLLNNIHWTEEMHRYLGAW</sequence>
<reference evidence="1" key="1">
    <citation type="submission" date="2018-05" db="EMBL/GenBank/DDBJ databases">
        <authorList>
            <person name="Lanie J.A."/>
            <person name="Ng W.-L."/>
            <person name="Kazmierczak K.M."/>
            <person name="Andrzejewski T.M."/>
            <person name="Davidsen T.M."/>
            <person name="Wayne K.J."/>
            <person name="Tettelin H."/>
            <person name="Glass J.I."/>
            <person name="Rusch D."/>
            <person name="Podicherti R."/>
            <person name="Tsui H.-C.T."/>
            <person name="Winkler M.E."/>
        </authorList>
    </citation>
    <scope>NUCLEOTIDE SEQUENCE</scope>
</reference>
<proteinExistence type="predicted"/>
<protein>
    <recommendedName>
        <fullName evidence="2">AlgX/AlgJ SGNH hydrolase-like domain-containing protein</fullName>
    </recommendedName>
</protein>
<evidence type="ECO:0000313" key="1">
    <source>
        <dbReference type="EMBL" id="SVD89542.1"/>
    </source>
</evidence>
<evidence type="ECO:0008006" key="2">
    <source>
        <dbReference type="Google" id="ProtNLM"/>
    </source>
</evidence>
<accession>A0A382Z206</accession>
<feature type="non-terminal residue" evidence="1">
    <location>
        <position position="1"/>
    </location>
</feature>
<organism evidence="1">
    <name type="scientific">marine metagenome</name>
    <dbReference type="NCBI Taxonomy" id="408172"/>
    <lineage>
        <taxon>unclassified sequences</taxon>
        <taxon>metagenomes</taxon>
        <taxon>ecological metagenomes</taxon>
    </lineage>
</organism>
<dbReference type="AlphaFoldDB" id="A0A382Z206"/>